<dbReference type="PROSITE" id="PS00411">
    <property type="entry name" value="KINESIN_MOTOR_1"/>
    <property type="match status" value="1"/>
</dbReference>
<dbReference type="InterPro" id="IPR036961">
    <property type="entry name" value="Kinesin_motor_dom_sf"/>
</dbReference>
<evidence type="ECO:0000256" key="9">
    <source>
        <dbReference type="ARBA" id="ARBA00060187"/>
    </source>
</evidence>
<dbReference type="PANTHER" id="PTHR47969:SF21">
    <property type="entry name" value="KINESIN-LIKE PROTEIN"/>
    <property type="match status" value="1"/>
</dbReference>
<comment type="similarity">
    <text evidence="10 11">Belongs to the TRAFAC class myosin-kinesin ATPase superfamily. Kinesin family.</text>
</comment>
<comment type="caution">
    <text evidence="15">The sequence shown here is derived from an EMBL/GenBank/DDBJ whole genome shotgun (WGS) entry which is preliminary data.</text>
</comment>
<keyword evidence="3 11" id="KW-0493">Microtubule</keyword>
<evidence type="ECO:0000256" key="12">
    <source>
        <dbReference type="SAM" id="Coils"/>
    </source>
</evidence>
<feature type="compositionally biased region" description="Basic residues" evidence="13">
    <location>
        <begin position="397"/>
        <end position="407"/>
    </location>
</feature>
<dbReference type="PROSITE" id="PS50067">
    <property type="entry name" value="KINESIN_MOTOR_2"/>
    <property type="match status" value="1"/>
</dbReference>
<feature type="region of interest" description="Disordered" evidence="13">
    <location>
        <begin position="703"/>
        <end position="734"/>
    </location>
</feature>
<dbReference type="GO" id="GO:0003777">
    <property type="term" value="F:microtubule motor activity"/>
    <property type="evidence" value="ECO:0007669"/>
    <property type="project" value="InterPro"/>
</dbReference>
<dbReference type="GO" id="GO:0008017">
    <property type="term" value="F:microtubule binding"/>
    <property type="evidence" value="ECO:0007669"/>
    <property type="project" value="InterPro"/>
</dbReference>
<keyword evidence="6 12" id="KW-0175">Coiled coil</keyword>
<gene>
    <name evidence="15" type="ORF">RUM43_001914</name>
</gene>
<name>A0AAN8SG84_POLSC</name>
<proteinExistence type="inferred from homology"/>
<keyword evidence="5 10" id="KW-0067">ATP-binding</keyword>
<evidence type="ECO:0000259" key="14">
    <source>
        <dbReference type="PROSITE" id="PS50067"/>
    </source>
</evidence>
<dbReference type="InterPro" id="IPR027417">
    <property type="entry name" value="P-loop_NTPase"/>
</dbReference>
<comment type="subcellular location">
    <subcellularLocation>
        <location evidence="1">Cytoplasm</location>
        <location evidence="1">Cytoskeleton</location>
    </subcellularLocation>
</comment>
<dbReference type="FunFam" id="3.40.850.10:FF:000029">
    <property type="entry name" value="Kinesin-like protein KIF17"/>
    <property type="match status" value="1"/>
</dbReference>
<evidence type="ECO:0000313" key="16">
    <source>
        <dbReference type="Proteomes" id="UP001372834"/>
    </source>
</evidence>
<dbReference type="GO" id="GO:0005524">
    <property type="term" value="F:ATP binding"/>
    <property type="evidence" value="ECO:0007669"/>
    <property type="project" value="UniProtKB-UniRule"/>
</dbReference>
<feature type="domain" description="Kinesin motor" evidence="14">
    <location>
        <begin position="21"/>
        <end position="358"/>
    </location>
</feature>
<keyword evidence="7 10" id="KW-0505">Motor protein</keyword>
<keyword evidence="2" id="KW-0963">Cytoplasm</keyword>
<evidence type="ECO:0000256" key="3">
    <source>
        <dbReference type="ARBA" id="ARBA00022701"/>
    </source>
</evidence>
<comment type="function">
    <text evidence="9">Plus-end directed microtubule motor that may be used for anterograde axonal transport and could conceivably move cargos in fly neurons different than those moved by kinesin heavy chain or other plus-end directed motors.</text>
</comment>
<organism evidence="15 16">
    <name type="scientific">Polyplax serrata</name>
    <name type="common">Common mouse louse</name>
    <dbReference type="NCBI Taxonomy" id="468196"/>
    <lineage>
        <taxon>Eukaryota</taxon>
        <taxon>Metazoa</taxon>
        <taxon>Ecdysozoa</taxon>
        <taxon>Arthropoda</taxon>
        <taxon>Hexapoda</taxon>
        <taxon>Insecta</taxon>
        <taxon>Pterygota</taxon>
        <taxon>Neoptera</taxon>
        <taxon>Paraneoptera</taxon>
        <taxon>Psocodea</taxon>
        <taxon>Troctomorpha</taxon>
        <taxon>Phthiraptera</taxon>
        <taxon>Anoplura</taxon>
        <taxon>Polyplacidae</taxon>
        <taxon>Polyplax</taxon>
    </lineage>
</organism>
<feature type="region of interest" description="Disordered" evidence="13">
    <location>
        <begin position="390"/>
        <end position="410"/>
    </location>
</feature>
<feature type="coiled-coil region" evidence="12">
    <location>
        <begin position="442"/>
        <end position="536"/>
    </location>
</feature>
<dbReference type="GO" id="GO:0005874">
    <property type="term" value="C:microtubule"/>
    <property type="evidence" value="ECO:0007669"/>
    <property type="project" value="UniProtKB-KW"/>
</dbReference>
<evidence type="ECO:0000256" key="1">
    <source>
        <dbReference type="ARBA" id="ARBA00004245"/>
    </source>
</evidence>
<dbReference type="Proteomes" id="UP001372834">
    <property type="component" value="Unassembled WGS sequence"/>
</dbReference>
<evidence type="ECO:0000256" key="10">
    <source>
        <dbReference type="PROSITE-ProRule" id="PRU00283"/>
    </source>
</evidence>
<evidence type="ECO:0000313" key="15">
    <source>
        <dbReference type="EMBL" id="KAK6645634.1"/>
    </source>
</evidence>
<dbReference type="AlphaFoldDB" id="A0AAN8SG84"/>
<evidence type="ECO:0000256" key="8">
    <source>
        <dbReference type="ARBA" id="ARBA00023212"/>
    </source>
</evidence>
<keyword evidence="8" id="KW-0206">Cytoskeleton</keyword>
<dbReference type="InterPro" id="IPR019821">
    <property type="entry name" value="Kinesin_motor_CS"/>
</dbReference>
<dbReference type="PRINTS" id="PR00380">
    <property type="entry name" value="KINESINHEAVY"/>
</dbReference>
<dbReference type="Gene3D" id="3.40.850.10">
    <property type="entry name" value="Kinesin motor domain"/>
    <property type="match status" value="1"/>
</dbReference>
<evidence type="ECO:0000256" key="4">
    <source>
        <dbReference type="ARBA" id="ARBA00022741"/>
    </source>
</evidence>
<keyword evidence="4 10" id="KW-0547">Nucleotide-binding</keyword>
<evidence type="ECO:0000256" key="2">
    <source>
        <dbReference type="ARBA" id="ARBA00022490"/>
    </source>
</evidence>
<feature type="binding site" evidence="10">
    <location>
        <begin position="112"/>
        <end position="119"/>
    </location>
    <ligand>
        <name>ATP</name>
        <dbReference type="ChEBI" id="CHEBI:30616"/>
    </ligand>
</feature>
<evidence type="ECO:0000256" key="5">
    <source>
        <dbReference type="ARBA" id="ARBA00022840"/>
    </source>
</evidence>
<reference evidence="15 16" key="1">
    <citation type="submission" date="2023-10" db="EMBL/GenBank/DDBJ databases">
        <title>Genomes of two closely related lineages of the louse Polyplax serrata with different host specificities.</title>
        <authorList>
            <person name="Martinu J."/>
            <person name="Tarabai H."/>
            <person name="Stefka J."/>
            <person name="Hypsa V."/>
        </authorList>
    </citation>
    <scope>NUCLEOTIDE SEQUENCE [LARGE SCALE GENOMIC DNA]</scope>
    <source>
        <strain evidence="15">HR10_N</strain>
    </source>
</reference>
<dbReference type="GO" id="GO:0007018">
    <property type="term" value="P:microtubule-based movement"/>
    <property type="evidence" value="ECO:0007669"/>
    <property type="project" value="InterPro"/>
</dbReference>
<dbReference type="InterPro" id="IPR027640">
    <property type="entry name" value="Kinesin-like_fam"/>
</dbReference>
<dbReference type="SMART" id="SM00129">
    <property type="entry name" value="KISc"/>
    <property type="match status" value="1"/>
</dbReference>
<feature type="compositionally biased region" description="Polar residues" evidence="13">
    <location>
        <begin position="705"/>
        <end position="719"/>
    </location>
</feature>
<evidence type="ECO:0000256" key="6">
    <source>
        <dbReference type="ARBA" id="ARBA00023054"/>
    </source>
</evidence>
<dbReference type="Pfam" id="PF00225">
    <property type="entry name" value="Kinesin"/>
    <property type="match status" value="1"/>
</dbReference>
<evidence type="ECO:0000256" key="11">
    <source>
        <dbReference type="RuleBase" id="RU000394"/>
    </source>
</evidence>
<protein>
    <recommendedName>
        <fullName evidence="11">Kinesin-like protein</fullName>
    </recommendedName>
</protein>
<dbReference type="InterPro" id="IPR001752">
    <property type="entry name" value="Kinesin_motor_dom"/>
</dbReference>
<dbReference type="EMBL" id="JAWJWE010000001">
    <property type="protein sequence ID" value="KAK6645634.1"/>
    <property type="molecule type" value="Genomic_DNA"/>
</dbReference>
<accession>A0AAN8SG84</accession>
<dbReference type="PANTHER" id="PTHR47969">
    <property type="entry name" value="CHROMOSOME-ASSOCIATED KINESIN KIF4A-RELATED"/>
    <property type="match status" value="1"/>
</dbReference>
<evidence type="ECO:0000256" key="7">
    <source>
        <dbReference type="ARBA" id="ARBA00023175"/>
    </source>
</evidence>
<sequence length="734" mass="83705">MSSTKKRGTAKSASLVNRDEAVQVVVRCRPMSTKEKETGCTQVVHVFPHSGEIEVVCPNENVMNNPVDQRKIFTFDAVYDSKAKQQDLYDEAVRPLVVSVLQGFNATVFAYGQTGTGKTYTMEGIKKDNTLKGIIPRSFDQIFMHIENTENMQYLVRVSYMEIYQEKIRDLLEDPKHPKRHEIRETPDGEIYVEDLMLINCKDVSQIEKVMYMGNINRTVGATEMNEHSSRSHAIFQIRIEMSETNTEAKYSNIKLGMLNLVDLAGSERQNKTGSTGERLKEASKINLSLSALGNVISALVNGSGSHIPYRDSKLTRLLQDSLGGNSRTLMIANIDPASYNLEETLTTLRYAHRAKSIKNKPRVNEDPKDTLMRKLKDEIAHLQEALAKKNQEQELRKKKKGAKKKSKVQEIINEKSYDKSESIKEGALEDVSDELLNDDELVKQNHEANALMEKIQSLENKMVLGGKNIVDHTNEQQRALEKSLAEIAEKKRKEIEMRRKLEQEDESYEIVMGNYQSLQQEVDLKTKKLRRLFSKLQYIKQDIIDNTEVFNKERRDLEDTQSALIKDLKLKRLIIDNFMPVEQFNKVLASMRYDEYEDTWKAGRLETSHVLSRRPVAVVGERRPTSEYARVAYQLSSTPRYRSENVLDLDLDMPERTTMDYEGPVVAPKILAMLDEALQVEDNIDIDASRVKAYPGRYSARPRNVTTASAKSKRQGLTSAAPVFPKARGLVPK</sequence>
<dbReference type="SUPFAM" id="SSF52540">
    <property type="entry name" value="P-loop containing nucleoside triphosphate hydrolases"/>
    <property type="match status" value="1"/>
</dbReference>
<evidence type="ECO:0000256" key="13">
    <source>
        <dbReference type="SAM" id="MobiDB-lite"/>
    </source>
</evidence>